<dbReference type="EMBL" id="LT635756">
    <property type="protein sequence ID" value="SGZ46386.1"/>
    <property type="molecule type" value="Genomic_DNA"/>
</dbReference>
<dbReference type="InterPro" id="IPR009072">
    <property type="entry name" value="Histone-fold"/>
</dbReference>
<gene>
    <name evidence="1" type="ORF">SAMEA4029010_CIC11G00000001088</name>
</gene>
<dbReference type="GO" id="GO:0046982">
    <property type="term" value="F:protein heterodimerization activity"/>
    <property type="evidence" value="ECO:0007669"/>
    <property type="project" value="InterPro"/>
</dbReference>
<evidence type="ECO:0000313" key="2">
    <source>
        <dbReference type="Proteomes" id="UP000182334"/>
    </source>
</evidence>
<reference evidence="1 2" key="1">
    <citation type="submission" date="2016-10" db="EMBL/GenBank/DDBJ databases">
        <authorList>
            <person name="de Groot N.N."/>
        </authorList>
    </citation>
    <scope>NUCLEOTIDE SEQUENCE [LARGE SCALE GENOMIC DNA]</scope>
    <source>
        <strain evidence="1 2">CBS 141442</strain>
    </source>
</reference>
<keyword evidence="2" id="KW-1185">Reference proteome</keyword>
<accession>A0A1L0B6N9</accession>
<organism evidence="1 2">
    <name type="scientific">Sungouiella intermedia</name>
    <dbReference type="NCBI Taxonomy" id="45354"/>
    <lineage>
        <taxon>Eukaryota</taxon>
        <taxon>Fungi</taxon>
        <taxon>Dikarya</taxon>
        <taxon>Ascomycota</taxon>
        <taxon>Saccharomycotina</taxon>
        <taxon>Pichiomycetes</taxon>
        <taxon>Metschnikowiaceae</taxon>
        <taxon>Sungouiella</taxon>
    </lineage>
</organism>
<dbReference type="OrthoDB" id="2543597at2759"/>
<sequence length="75" mass="8714">MAKKYKVTKTYPQSSFRKVIKAKTNLPIAKDNSDMLVYLIYIEYLHQLMNGAAEKGMSERSIEDVHSELMKRFQG</sequence>
<dbReference type="Gene3D" id="1.10.20.10">
    <property type="entry name" value="Histone, subunit A"/>
    <property type="match status" value="1"/>
</dbReference>
<proteinExistence type="predicted"/>
<name>A0A1L0B6N9_9ASCO</name>
<protein>
    <submittedName>
        <fullName evidence="1">CIC11C00000001088</fullName>
    </submittedName>
</protein>
<dbReference type="AlphaFoldDB" id="A0A1L0B6N9"/>
<dbReference type="Proteomes" id="UP000182334">
    <property type="component" value="Chromosome I"/>
</dbReference>
<evidence type="ECO:0000313" key="1">
    <source>
        <dbReference type="EMBL" id="SGZ46386.1"/>
    </source>
</evidence>